<dbReference type="InterPro" id="IPR011701">
    <property type="entry name" value="MFS"/>
</dbReference>
<evidence type="ECO:0000256" key="5">
    <source>
        <dbReference type="ARBA" id="ARBA00023136"/>
    </source>
</evidence>
<dbReference type="Proteomes" id="UP000196052">
    <property type="component" value="Unassembled WGS sequence"/>
</dbReference>
<feature type="transmembrane region" description="Helical" evidence="6">
    <location>
        <begin position="137"/>
        <end position="160"/>
    </location>
</feature>
<evidence type="ECO:0000313" key="9">
    <source>
        <dbReference type="Proteomes" id="UP000196052"/>
    </source>
</evidence>
<dbReference type="PROSITE" id="PS00216">
    <property type="entry name" value="SUGAR_TRANSPORT_1"/>
    <property type="match status" value="1"/>
</dbReference>
<evidence type="ECO:0000256" key="1">
    <source>
        <dbReference type="ARBA" id="ARBA00004651"/>
    </source>
</evidence>
<comment type="subcellular location">
    <subcellularLocation>
        <location evidence="1">Cell membrane</location>
        <topology evidence="1">Multi-pass membrane protein</topology>
    </subcellularLocation>
</comment>
<dbReference type="GO" id="GO:0005886">
    <property type="term" value="C:plasma membrane"/>
    <property type="evidence" value="ECO:0007669"/>
    <property type="project" value="UniProtKB-SubCell"/>
</dbReference>
<dbReference type="PROSITE" id="PS50850">
    <property type="entry name" value="MFS"/>
    <property type="match status" value="1"/>
</dbReference>
<feature type="transmembrane region" description="Helical" evidence="6">
    <location>
        <begin position="275"/>
        <end position="292"/>
    </location>
</feature>
<feature type="transmembrane region" description="Helical" evidence="6">
    <location>
        <begin position="79"/>
        <end position="97"/>
    </location>
</feature>
<keyword evidence="5 6" id="KW-0472">Membrane</keyword>
<keyword evidence="3 6" id="KW-0812">Transmembrane</keyword>
<evidence type="ECO:0000256" key="6">
    <source>
        <dbReference type="SAM" id="Phobius"/>
    </source>
</evidence>
<feature type="transmembrane region" description="Helical" evidence="6">
    <location>
        <begin position="103"/>
        <end position="125"/>
    </location>
</feature>
<keyword evidence="4 6" id="KW-1133">Transmembrane helix</keyword>
<feature type="transmembrane region" description="Helical" evidence="6">
    <location>
        <begin position="338"/>
        <end position="358"/>
    </location>
</feature>
<feature type="transmembrane region" description="Helical" evidence="6">
    <location>
        <begin position="166"/>
        <end position="186"/>
    </location>
</feature>
<feature type="transmembrane region" description="Helical" evidence="6">
    <location>
        <begin position="245"/>
        <end position="263"/>
    </location>
</feature>
<dbReference type="Pfam" id="PF07690">
    <property type="entry name" value="MFS_1"/>
    <property type="match status" value="1"/>
</dbReference>
<organism evidence="8 9">
    <name type="scientific">Bacillus wiedmannii</name>
    <dbReference type="NCBI Taxonomy" id="1890302"/>
    <lineage>
        <taxon>Bacteria</taxon>
        <taxon>Bacillati</taxon>
        <taxon>Bacillota</taxon>
        <taxon>Bacilli</taxon>
        <taxon>Bacillales</taxon>
        <taxon>Bacillaceae</taxon>
        <taxon>Bacillus</taxon>
        <taxon>Bacillus cereus group</taxon>
    </lineage>
</organism>
<dbReference type="PANTHER" id="PTHR23531:SF2">
    <property type="entry name" value="PERMEASE"/>
    <property type="match status" value="1"/>
</dbReference>
<sequence length="401" mass="44225">MTMQSEKLWTKDFLGTCFSSLFLFLTFYMLMTTLPVYVIDGLKGKPEEIGLVATVFLISSVLCRPFTGKWLDELGRKKILFISLSLFLAATVMYFGAQSLFLLLALRFLHGIGFGMATTATGTIVTDVAPAHRRGEALAYFGVFMSLPMVIGPFLGLTIISHFSFTVLFIVCSVFSLLAFLLGLLVNIPHEVPVSKQKREKMKWKDLIEPSSIPIALTGFVLAFSYSGILSFIPIYAKEIGLGEVASYFFIVYALVVVISRPFTGKIFDRFGENVLVYPAIIIFTIGMFILSQAQTPFWFLGAGMLIGLGYGTLIPSFQTIAISAAANHRRGSATATYFSFFDSGLGFGSFILGIVAAKSSYHNMYFIAAIIVAFTLLLYYGLHGRKQKFKKQHTDGKVSA</sequence>
<dbReference type="EMBL" id="FMBE01000013">
    <property type="protein sequence ID" value="SCC42467.1"/>
    <property type="molecule type" value="Genomic_DNA"/>
</dbReference>
<evidence type="ECO:0000259" key="7">
    <source>
        <dbReference type="PROSITE" id="PS50850"/>
    </source>
</evidence>
<name>A0A1C4EFU4_9BACI</name>
<feature type="transmembrane region" description="Helical" evidence="6">
    <location>
        <begin position="364"/>
        <end position="383"/>
    </location>
</feature>
<dbReference type="InterPro" id="IPR005829">
    <property type="entry name" value="Sugar_transporter_CS"/>
</dbReference>
<reference evidence="9" key="1">
    <citation type="submission" date="2016-08" db="EMBL/GenBank/DDBJ databases">
        <authorList>
            <person name="Loux V."/>
            <person name="Rue O."/>
        </authorList>
    </citation>
    <scope>NUCLEOTIDE SEQUENCE [LARGE SCALE GENOMIC DNA]</scope>
    <source>
        <strain evidence="9">INRA Bc05-F1</strain>
    </source>
</reference>
<evidence type="ECO:0000256" key="2">
    <source>
        <dbReference type="ARBA" id="ARBA00022448"/>
    </source>
</evidence>
<dbReference type="InterPro" id="IPR052714">
    <property type="entry name" value="MFS_Exporter"/>
</dbReference>
<keyword evidence="2" id="KW-0813">Transport</keyword>
<protein>
    <submittedName>
        <fullName evidence="8">Quinolone resistence protein, major facilitator family transporter</fullName>
    </submittedName>
</protein>
<proteinExistence type="predicted"/>
<dbReference type="CDD" id="cd17489">
    <property type="entry name" value="MFS_YfcJ_like"/>
    <property type="match status" value="1"/>
</dbReference>
<dbReference type="SUPFAM" id="SSF103473">
    <property type="entry name" value="MFS general substrate transporter"/>
    <property type="match status" value="1"/>
</dbReference>
<feature type="transmembrane region" description="Helical" evidence="6">
    <location>
        <begin position="207"/>
        <end position="233"/>
    </location>
</feature>
<evidence type="ECO:0000256" key="4">
    <source>
        <dbReference type="ARBA" id="ARBA00022989"/>
    </source>
</evidence>
<dbReference type="Gene3D" id="1.20.1250.20">
    <property type="entry name" value="MFS general substrate transporter like domains"/>
    <property type="match status" value="1"/>
</dbReference>
<feature type="transmembrane region" description="Helical" evidence="6">
    <location>
        <begin position="49"/>
        <end position="67"/>
    </location>
</feature>
<dbReference type="InterPro" id="IPR020846">
    <property type="entry name" value="MFS_dom"/>
</dbReference>
<evidence type="ECO:0000313" key="8">
    <source>
        <dbReference type="EMBL" id="SCC42467.1"/>
    </source>
</evidence>
<feature type="domain" description="Major facilitator superfamily (MFS) profile" evidence="7">
    <location>
        <begin position="12"/>
        <end position="388"/>
    </location>
</feature>
<accession>A0A1C4EFU4</accession>
<dbReference type="PANTHER" id="PTHR23531">
    <property type="entry name" value="QUINOLENE RESISTANCE PROTEIN NORA"/>
    <property type="match status" value="1"/>
</dbReference>
<dbReference type="InterPro" id="IPR036259">
    <property type="entry name" value="MFS_trans_sf"/>
</dbReference>
<feature type="transmembrane region" description="Helical" evidence="6">
    <location>
        <begin position="12"/>
        <end position="37"/>
    </location>
</feature>
<feature type="transmembrane region" description="Helical" evidence="6">
    <location>
        <begin position="298"/>
        <end position="326"/>
    </location>
</feature>
<evidence type="ECO:0000256" key="3">
    <source>
        <dbReference type="ARBA" id="ARBA00022692"/>
    </source>
</evidence>
<dbReference type="AlphaFoldDB" id="A0A1C4EFU4"/>
<gene>
    <name evidence="8" type="ORF">BC05F1_03484</name>
</gene>
<dbReference type="GO" id="GO:0022857">
    <property type="term" value="F:transmembrane transporter activity"/>
    <property type="evidence" value="ECO:0007669"/>
    <property type="project" value="InterPro"/>
</dbReference>